<dbReference type="Pfam" id="PF00665">
    <property type="entry name" value="rve"/>
    <property type="match status" value="1"/>
</dbReference>
<proteinExistence type="predicted"/>
<feature type="domain" description="Integrase catalytic" evidence="1">
    <location>
        <begin position="123"/>
        <end position="285"/>
    </location>
</feature>
<evidence type="ECO:0000259" key="1">
    <source>
        <dbReference type="PROSITE" id="PS50994"/>
    </source>
</evidence>
<dbReference type="Proteomes" id="UP000219048">
    <property type="component" value="Unassembled WGS sequence"/>
</dbReference>
<dbReference type="NCBIfam" id="NF033516">
    <property type="entry name" value="transpos_IS3"/>
    <property type="match status" value="1"/>
</dbReference>
<dbReference type="OrthoDB" id="9815231at2"/>
<dbReference type="SUPFAM" id="SSF53098">
    <property type="entry name" value="Ribonuclease H-like"/>
    <property type="match status" value="1"/>
</dbReference>
<protein>
    <submittedName>
        <fullName evidence="2">Transposase InsO and inactivated derivatives</fullName>
    </submittedName>
</protein>
<evidence type="ECO:0000313" key="3">
    <source>
        <dbReference type="Proteomes" id="UP000219048"/>
    </source>
</evidence>
<dbReference type="EMBL" id="OBEH01000004">
    <property type="protein sequence ID" value="SNZ00968.1"/>
    <property type="molecule type" value="Genomic_DNA"/>
</dbReference>
<reference evidence="3" key="1">
    <citation type="submission" date="2017-09" db="EMBL/GenBank/DDBJ databases">
        <authorList>
            <person name="Varghese N."/>
            <person name="Submissions S."/>
        </authorList>
    </citation>
    <scope>NUCLEOTIDE SEQUENCE [LARGE SCALE GENOMIC DNA]</scope>
    <source>
        <strain evidence="3">DSM 25885</strain>
    </source>
</reference>
<dbReference type="PANTHER" id="PTHR46889:SF5">
    <property type="entry name" value="INTEGRASE PROTEIN"/>
    <property type="match status" value="1"/>
</dbReference>
<dbReference type="PROSITE" id="PS50994">
    <property type="entry name" value="INTEGRASE"/>
    <property type="match status" value="1"/>
</dbReference>
<dbReference type="InterPro" id="IPR012337">
    <property type="entry name" value="RNaseH-like_sf"/>
</dbReference>
<sequence length="285" mass="33724">MKTAPKNRKDRSFTIEAICDAFSLKRDAYYKFHKRFVIRKQIEHDVVQLVRKSRKTLPREGTRKLMKSLHEDFQKQHLKIGRDQLFRILRENGLLIRRKKYSSRTTNSHHRFYKYGNIIKDLKIDRPNQVWASDITYIRTVKGFCYLALITDMYSRKIVGFDLSDSLELKGCVRALVKAIYHAKGTKQLVHHSDRGIQYCSNVYTQILKRKKIEISMTEENHCYENAMAERVNGILKDEFYLDQTFTSVIHAKKAAKNAIKLYNNKRLHLSLNYQTPNYVHQYAA</sequence>
<dbReference type="GO" id="GO:0003676">
    <property type="term" value="F:nucleic acid binding"/>
    <property type="evidence" value="ECO:0007669"/>
    <property type="project" value="InterPro"/>
</dbReference>
<keyword evidence="3" id="KW-1185">Reference proteome</keyword>
<gene>
    <name evidence="2" type="ORF">SAMN06265377_2798</name>
</gene>
<accession>A0A285MV26</accession>
<dbReference type="InterPro" id="IPR050900">
    <property type="entry name" value="Transposase_IS3/IS150/IS904"/>
</dbReference>
<dbReference type="PANTHER" id="PTHR46889">
    <property type="entry name" value="TRANSPOSASE INSF FOR INSERTION SEQUENCE IS3B-RELATED"/>
    <property type="match status" value="1"/>
</dbReference>
<dbReference type="InterPro" id="IPR036397">
    <property type="entry name" value="RNaseH_sf"/>
</dbReference>
<dbReference type="AlphaFoldDB" id="A0A285MV26"/>
<dbReference type="InterPro" id="IPR001584">
    <property type="entry name" value="Integrase_cat-core"/>
</dbReference>
<dbReference type="GO" id="GO:0015074">
    <property type="term" value="P:DNA integration"/>
    <property type="evidence" value="ECO:0007669"/>
    <property type="project" value="InterPro"/>
</dbReference>
<dbReference type="Pfam" id="PF13333">
    <property type="entry name" value="rve_2"/>
    <property type="match status" value="1"/>
</dbReference>
<organism evidence="2 3">
    <name type="scientific">Flagellimonas pacifica</name>
    <dbReference type="NCBI Taxonomy" id="1247520"/>
    <lineage>
        <taxon>Bacteria</taxon>
        <taxon>Pseudomonadati</taxon>
        <taxon>Bacteroidota</taxon>
        <taxon>Flavobacteriia</taxon>
        <taxon>Flavobacteriales</taxon>
        <taxon>Flavobacteriaceae</taxon>
        <taxon>Flagellimonas</taxon>
    </lineage>
</organism>
<dbReference type="InterPro" id="IPR048020">
    <property type="entry name" value="Transpos_IS3"/>
</dbReference>
<dbReference type="RefSeq" id="WP_097046421.1">
    <property type="nucleotide sequence ID" value="NZ_OBEH01000004.1"/>
</dbReference>
<name>A0A285MV26_9FLAO</name>
<dbReference type="Gene3D" id="3.30.420.10">
    <property type="entry name" value="Ribonuclease H-like superfamily/Ribonuclease H"/>
    <property type="match status" value="1"/>
</dbReference>
<evidence type="ECO:0000313" key="2">
    <source>
        <dbReference type="EMBL" id="SNZ00968.1"/>
    </source>
</evidence>